<accession>V4MIG5</accession>
<feature type="non-terminal residue" evidence="1">
    <location>
        <position position="1"/>
    </location>
</feature>
<gene>
    <name evidence="1" type="ORF">EUTSA_v10026778mg</name>
</gene>
<dbReference type="AlphaFoldDB" id="V4MIG5"/>
<keyword evidence="2" id="KW-1185">Reference proteome</keyword>
<dbReference type="Gramene" id="ESQ55137">
    <property type="protein sequence ID" value="ESQ55137"/>
    <property type="gene ID" value="EUTSA_v10026778mg"/>
</dbReference>
<evidence type="ECO:0000313" key="2">
    <source>
        <dbReference type="Proteomes" id="UP000030689"/>
    </source>
</evidence>
<protein>
    <recommendedName>
        <fullName evidence="3">DUF295 domain-containing protein</fullName>
    </recommendedName>
</protein>
<dbReference type="KEGG" id="eus:EUTSA_v10026778mg"/>
<sequence>SGCFFIFDISGEIPLQTFHCGVSVQIPRLVLRQPSNPWSLVATKLVVTVTGEVLKVEKIWRARSRTWSFRVFKSMLLDQGITVLGNDTDAFIRNSIYFSHSHGNNTNDIFLFNLKTRKMDPLHKFDSSSVQFSRAQWFLPSFTQT</sequence>
<evidence type="ECO:0008006" key="3">
    <source>
        <dbReference type="Google" id="ProtNLM"/>
    </source>
</evidence>
<name>V4MIG5_EUTSA</name>
<organism evidence="1 2">
    <name type="scientific">Eutrema salsugineum</name>
    <name type="common">Saltwater cress</name>
    <name type="synonym">Sisymbrium salsugineum</name>
    <dbReference type="NCBI Taxonomy" id="72664"/>
    <lineage>
        <taxon>Eukaryota</taxon>
        <taxon>Viridiplantae</taxon>
        <taxon>Streptophyta</taxon>
        <taxon>Embryophyta</taxon>
        <taxon>Tracheophyta</taxon>
        <taxon>Spermatophyta</taxon>
        <taxon>Magnoliopsida</taxon>
        <taxon>eudicotyledons</taxon>
        <taxon>Gunneridae</taxon>
        <taxon>Pentapetalae</taxon>
        <taxon>rosids</taxon>
        <taxon>malvids</taxon>
        <taxon>Brassicales</taxon>
        <taxon>Brassicaceae</taxon>
        <taxon>Eutremeae</taxon>
        <taxon>Eutrema</taxon>
    </lineage>
</organism>
<evidence type="ECO:0000313" key="1">
    <source>
        <dbReference type="EMBL" id="ESQ55137.1"/>
    </source>
</evidence>
<reference evidence="1 2" key="1">
    <citation type="journal article" date="2013" name="Front. Plant Sci.">
        <title>The Reference Genome of the Halophytic Plant Eutrema salsugineum.</title>
        <authorList>
            <person name="Yang R."/>
            <person name="Jarvis D.E."/>
            <person name="Chen H."/>
            <person name="Beilstein M.A."/>
            <person name="Grimwood J."/>
            <person name="Jenkins J."/>
            <person name="Shu S."/>
            <person name="Prochnik S."/>
            <person name="Xin M."/>
            <person name="Ma C."/>
            <person name="Schmutz J."/>
            <person name="Wing R.A."/>
            <person name="Mitchell-Olds T."/>
            <person name="Schumaker K.S."/>
            <person name="Wang X."/>
        </authorList>
    </citation>
    <scope>NUCLEOTIDE SEQUENCE [LARGE SCALE GENOMIC DNA]</scope>
</reference>
<dbReference type="Proteomes" id="UP000030689">
    <property type="component" value="Unassembled WGS sequence"/>
</dbReference>
<proteinExistence type="predicted"/>
<dbReference type="EMBL" id="KI517384">
    <property type="protein sequence ID" value="ESQ55137.1"/>
    <property type="molecule type" value="Genomic_DNA"/>
</dbReference>